<dbReference type="EMBL" id="BAAAEN010000018">
    <property type="protein sequence ID" value="GAA0519320.1"/>
    <property type="molecule type" value="Genomic_DNA"/>
</dbReference>
<dbReference type="InterPro" id="IPR029058">
    <property type="entry name" value="AB_hydrolase_fold"/>
</dbReference>
<feature type="domain" description="AB hydrolase-1" evidence="2">
    <location>
        <begin position="51"/>
        <end position="284"/>
    </location>
</feature>
<dbReference type="SUPFAM" id="SSF53474">
    <property type="entry name" value="alpha/beta-Hydrolases"/>
    <property type="match status" value="1"/>
</dbReference>
<dbReference type="PRINTS" id="PR00111">
    <property type="entry name" value="ABHYDROLASE"/>
</dbReference>
<dbReference type="InterPro" id="IPR050266">
    <property type="entry name" value="AB_hydrolase_sf"/>
</dbReference>
<dbReference type="InterPro" id="IPR000073">
    <property type="entry name" value="AB_hydrolase_1"/>
</dbReference>
<dbReference type="Gene3D" id="3.40.50.1820">
    <property type="entry name" value="alpha/beta hydrolase"/>
    <property type="match status" value="1"/>
</dbReference>
<sequence>MQASEAAAPSAGPDWYLRAMARPAESCWVMADGARLHYLAWGLEHTHKPGLLFVHGYRAHARYWDFIAPYFADAFRVVSMDLSGMGDSGHRAAYTAQGFAADIGAVIEHAALGPAVVVGHSFGGARALRAAADFPDRIRHVVAVDSICRLADSPPSHAAPPRRPRLEPYPDFASARARYRLTPPQPCDNAFLVDHVARHALRRQQGGWLWKFDPHLPPGPHEGDMSELLAGLEIPVDYVRGEFSSVIRQEDAERIVAHLRHGRGPVVVPQAHHYLMLDQPMALIAVLRALFQGGRTAGATRPP</sequence>
<organism evidence="3 4">
    <name type="scientific">Pigmentiphaga daeguensis</name>
    <dbReference type="NCBI Taxonomy" id="414049"/>
    <lineage>
        <taxon>Bacteria</taxon>
        <taxon>Pseudomonadati</taxon>
        <taxon>Pseudomonadota</taxon>
        <taxon>Betaproteobacteria</taxon>
        <taxon>Burkholderiales</taxon>
        <taxon>Alcaligenaceae</taxon>
        <taxon>Pigmentiphaga</taxon>
    </lineage>
</organism>
<evidence type="ECO:0000313" key="4">
    <source>
        <dbReference type="Proteomes" id="UP001501706"/>
    </source>
</evidence>
<keyword evidence="1 3" id="KW-0378">Hydrolase</keyword>
<evidence type="ECO:0000259" key="2">
    <source>
        <dbReference type="Pfam" id="PF12697"/>
    </source>
</evidence>
<dbReference type="PANTHER" id="PTHR43798">
    <property type="entry name" value="MONOACYLGLYCEROL LIPASE"/>
    <property type="match status" value="1"/>
</dbReference>
<keyword evidence="4" id="KW-1185">Reference proteome</keyword>
<evidence type="ECO:0000256" key="1">
    <source>
        <dbReference type="ARBA" id="ARBA00022801"/>
    </source>
</evidence>
<comment type="caution">
    <text evidence="3">The sequence shown here is derived from an EMBL/GenBank/DDBJ whole genome shotgun (WGS) entry which is preliminary data.</text>
</comment>
<protein>
    <submittedName>
        <fullName evidence="3">Alpha/beta hydrolase</fullName>
    </submittedName>
</protein>
<dbReference type="Proteomes" id="UP001501706">
    <property type="component" value="Unassembled WGS sequence"/>
</dbReference>
<dbReference type="GO" id="GO:0016787">
    <property type="term" value="F:hydrolase activity"/>
    <property type="evidence" value="ECO:0007669"/>
    <property type="project" value="UniProtKB-KW"/>
</dbReference>
<evidence type="ECO:0000313" key="3">
    <source>
        <dbReference type="EMBL" id="GAA0519320.1"/>
    </source>
</evidence>
<gene>
    <name evidence="3" type="ORF">GCM10009097_41090</name>
</gene>
<reference evidence="4" key="1">
    <citation type="journal article" date="2019" name="Int. J. Syst. Evol. Microbiol.">
        <title>The Global Catalogue of Microorganisms (GCM) 10K type strain sequencing project: providing services to taxonomists for standard genome sequencing and annotation.</title>
        <authorList>
            <consortium name="The Broad Institute Genomics Platform"/>
            <consortium name="The Broad Institute Genome Sequencing Center for Infectious Disease"/>
            <person name="Wu L."/>
            <person name="Ma J."/>
        </authorList>
    </citation>
    <scope>NUCLEOTIDE SEQUENCE [LARGE SCALE GENOMIC DNA]</scope>
    <source>
        <strain evidence="4">JCM 14330</strain>
    </source>
</reference>
<proteinExistence type="predicted"/>
<accession>A0ABP3MJ73</accession>
<dbReference type="RefSeq" id="WP_343928115.1">
    <property type="nucleotide sequence ID" value="NZ_BAAAEN010000018.1"/>
</dbReference>
<dbReference type="PANTHER" id="PTHR43798:SF31">
    <property type="entry name" value="AB HYDROLASE SUPERFAMILY PROTEIN YCLE"/>
    <property type="match status" value="1"/>
</dbReference>
<dbReference type="Pfam" id="PF12697">
    <property type="entry name" value="Abhydrolase_6"/>
    <property type="match status" value="1"/>
</dbReference>
<name>A0ABP3MJ73_9BURK</name>